<dbReference type="PRINTS" id="PR00475">
    <property type="entry name" value="HEXOKINASE"/>
</dbReference>
<keyword evidence="5" id="KW-0547">Nucleotide-binding</keyword>
<gene>
    <name evidence="12" type="ORF">LX24_01780</name>
</gene>
<dbReference type="InterPro" id="IPR022673">
    <property type="entry name" value="Hexokinase_C"/>
</dbReference>
<dbReference type="GO" id="GO:0005524">
    <property type="term" value="F:ATP binding"/>
    <property type="evidence" value="ECO:0007669"/>
    <property type="project" value="UniProtKB-KW"/>
</dbReference>
<evidence type="ECO:0000259" key="10">
    <source>
        <dbReference type="Pfam" id="PF00349"/>
    </source>
</evidence>
<keyword evidence="8" id="KW-0324">Glycolysis</keyword>
<dbReference type="PANTHER" id="PTHR19443">
    <property type="entry name" value="HEXOKINASE"/>
    <property type="match status" value="1"/>
</dbReference>
<sequence length="439" mass="47847">MVNAVRMLRAGFVLAEPQILEIADSFQKAMADGLAGKQSSLKMLPSYLTKPTGIEKGVYLAVDFGGTNVRVLTVELKGSGAYQTLGWQSFPLQDRDYNFTSPKATGHELFSFIAEKIKSMLSPGRIYPLGLTFSFPSRQTGVDRAILIKWTKEIQTSGVEGHDVSEILKRALVDKNITQVIPKAIINDTVGTLLTASYIDQSADIGSICGTGHNTCYIEPKAPITGQPMIINMESGNFDNLPLTDYDIKLDRQSQAPGEQRLEKMVGGQYIGELVRLIIQDFIDKKLLFKESRPEIFYSPYHVKSEDVALLLADTSPDLKDVDQWLKTKGHISGSLIEERITLRSVASIVIIRAVQLVAATYTGVIMHIDPGLTKRHTIAIDGSLYELMPGFANKLSITLNNIFKGKHQSITTKLTKDGSGVGAAIAAASVDQTGGTPG</sequence>
<comment type="catalytic activity">
    <reaction evidence="9">
        <text>D-fructose + ATP = D-fructose 6-phosphate + ADP + H(+)</text>
        <dbReference type="Rhea" id="RHEA:16125"/>
        <dbReference type="ChEBI" id="CHEBI:15378"/>
        <dbReference type="ChEBI" id="CHEBI:30616"/>
        <dbReference type="ChEBI" id="CHEBI:37721"/>
        <dbReference type="ChEBI" id="CHEBI:61527"/>
        <dbReference type="ChEBI" id="CHEBI:456216"/>
        <dbReference type="EC" id="2.7.1.1"/>
    </reaction>
    <physiologicalReaction direction="left-to-right" evidence="9">
        <dbReference type="Rhea" id="RHEA:16126"/>
    </physiologicalReaction>
</comment>
<reference evidence="12 13" key="1">
    <citation type="submission" date="2019-07" db="EMBL/GenBank/DDBJ databases">
        <title>Genomic Encyclopedia of Type Strains, Phase I: the one thousand microbial genomes (KMG-I) project.</title>
        <authorList>
            <person name="Kyrpides N."/>
        </authorList>
    </citation>
    <scope>NUCLEOTIDE SEQUENCE [LARGE SCALE GENOMIC DNA]</scope>
    <source>
        <strain evidence="12 13">DSM 6562</strain>
    </source>
</reference>
<dbReference type="GO" id="GO:0004340">
    <property type="term" value="F:glucokinase activity"/>
    <property type="evidence" value="ECO:0007669"/>
    <property type="project" value="TreeGrafter"/>
</dbReference>
<dbReference type="Pfam" id="PF00349">
    <property type="entry name" value="Hexokinase_1"/>
    <property type="match status" value="1"/>
</dbReference>
<evidence type="ECO:0000313" key="12">
    <source>
        <dbReference type="EMBL" id="TYO95053.1"/>
    </source>
</evidence>
<evidence type="ECO:0000256" key="6">
    <source>
        <dbReference type="ARBA" id="ARBA00022777"/>
    </source>
</evidence>
<dbReference type="Gene3D" id="3.30.420.40">
    <property type="match status" value="1"/>
</dbReference>
<comment type="pathway">
    <text evidence="2">Carbohydrate metabolism.</text>
</comment>
<dbReference type="RefSeq" id="WP_166511793.1">
    <property type="nucleotide sequence ID" value="NZ_VNHM01000009.1"/>
</dbReference>
<comment type="caution">
    <text evidence="12">The sequence shown here is derived from an EMBL/GenBank/DDBJ whole genome shotgun (WGS) entry which is preliminary data.</text>
</comment>
<dbReference type="GO" id="GO:0008865">
    <property type="term" value="F:fructokinase activity"/>
    <property type="evidence" value="ECO:0007669"/>
    <property type="project" value="TreeGrafter"/>
</dbReference>
<comment type="similarity">
    <text evidence="3">Belongs to the hexokinase family.</text>
</comment>
<dbReference type="Gene3D" id="3.40.367.20">
    <property type="match status" value="1"/>
</dbReference>
<dbReference type="AlphaFoldDB" id="A0A5S4ZR06"/>
<evidence type="ECO:0000256" key="2">
    <source>
        <dbReference type="ARBA" id="ARBA00005007"/>
    </source>
</evidence>
<proteinExistence type="inferred from homology"/>
<comment type="pathway">
    <text evidence="1">Carbohydrate degradation.</text>
</comment>
<evidence type="ECO:0000256" key="9">
    <source>
        <dbReference type="ARBA" id="ARBA00047905"/>
    </source>
</evidence>
<evidence type="ECO:0000256" key="1">
    <source>
        <dbReference type="ARBA" id="ARBA00004921"/>
    </source>
</evidence>
<evidence type="ECO:0000313" key="13">
    <source>
        <dbReference type="Proteomes" id="UP000323166"/>
    </source>
</evidence>
<dbReference type="GO" id="GO:0006006">
    <property type="term" value="P:glucose metabolic process"/>
    <property type="evidence" value="ECO:0007669"/>
    <property type="project" value="TreeGrafter"/>
</dbReference>
<accession>A0A5S4ZR06</accession>
<feature type="domain" description="Hexokinase N-terminal" evidence="10">
    <location>
        <begin position="6"/>
        <end position="198"/>
    </location>
</feature>
<dbReference type="PROSITE" id="PS51748">
    <property type="entry name" value="HEXOKINASE_2"/>
    <property type="match status" value="1"/>
</dbReference>
<dbReference type="InterPro" id="IPR043129">
    <property type="entry name" value="ATPase_NBD"/>
</dbReference>
<evidence type="ECO:0000256" key="4">
    <source>
        <dbReference type="ARBA" id="ARBA00022679"/>
    </source>
</evidence>
<feature type="domain" description="Hexokinase C-terminal" evidence="11">
    <location>
        <begin position="205"/>
        <end position="429"/>
    </location>
</feature>
<organism evidence="12 13">
    <name type="scientific">Desulfallas thermosapovorans DSM 6562</name>
    <dbReference type="NCBI Taxonomy" id="1121431"/>
    <lineage>
        <taxon>Bacteria</taxon>
        <taxon>Bacillati</taxon>
        <taxon>Bacillota</taxon>
        <taxon>Clostridia</taxon>
        <taxon>Eubacteriales</taxon>
        <taxon>Desulfallaceae</taxon>
        <taxon>Desulfallas</taxon>
    </lineage>
</organism>
<dbReference type="GO" id="GO:0005829">
    <property type="term" value="C:cytosol"/>
    <property type="evidence" value="ECO:0007669"/>
    <property type="project" value="TreeGrafter"/>
</dbReference>
<evidence type="ECO:0000256" key="8">
    <source>
        <dbReference type="ARBA" id="ARBA00023152"/>
    </source>
</evidence>
<dbReference type="Pfam" id="PF03727">
    <property type="entry name" value="Hexokinase_2"/>
    <property type="match status" value="1"/>
</dbReference>
<keyword evidence="7" id="KW-0067">ATP-binding</keyword>
<evidence type="ECO:0000256" key="7">
    <source>
        <dbReference type="ARBA" id="ARBA00022840"/>
    </source>
</evidence>
<dbReference type="GO" id="GO:0006096">
    <property type="term" value="P:glycolytic process"/>
    <property type="evidence" value="ECO:0007669"/>
    <property type="project" value="UniProtKB-UniPathway"/>
</dbReference>
<dbReference type="EMBL" id="VNHM01000009">
    <property type="protein sequence ID" value="TYO95053.1"/>
    <property type="molecule type" value="Genomic_DNA"/>
</dbReference>
<keyword evidence="6 12" id="KW-0418">Kinase</keyword>
<evidence type="ECO:0000256" key="5">
    <source>
        <dbReference type="ARBA" id="ARBA00022741"/>
    </source>
</evidence>
<dbReference type="Proteomes" id="UP000323166">
    <property type="component" value="Unassembled WGS sequence"/>
</dbReference>
<keyword evidence="4" id="KW-0808">Transferase</keyword>
<dbReference type="UniPathway" id="UPA00109">
    <property type="reaction ID" value="UER00180"/>
</dbReference>
<keyword evidence="13" id="KW-1185">Reference proteome</keyword>
<dbReference type="InterPro" id="IPR022672">
    <property type="entry name" value="Hexokinase_N"/>
</dbReference>
<dbReference type="PANTHER" id="PTHR19443:SF16">
    <property type="entry name" value="HEXOKINASE TYPE 1-RELATED"/>
    <property type="match status" value="1"/>
</dbReference>
<evidence type="ECO:0000256" key="3">
    <source>
        <dbReference type="ARBA" id="ARBA00009225"/>
    </source>
</evidence>
<dbReference type="GO" id="GO:0001678">
    <property type="term" value="P:intracellular glucose homeostasis"/>
    <property type="evidence" value="ECO:0007669"/>
    <property type="project" value="InterPro"/>
</dbReference>
<dbReference type="SUPFAM" id="SSF53067">
    <property type="entry name" value="Actin-like ATPase domain"/>
    <property type="match status" value="2"/>
</dbReference>
<protein>
    <submittedName>
        <fullName evidence="12">Hexokinase</fullName>
    </submittedName>
</protein>
<evidence type="ECO:0000259" key="11">
    <source>
        <dbReference type="Pfam" id="PF03727"/>
    </source>
</evidence>
<dbReference type="InterPro" id="IPR001312">
    <property type="entry name" value="Hexokinase"/>
</dbReference>
<name>A0A5S4ZR06_9FIRM</name>
<dbReference type="GO" id="GO:0005536">
    <property type="term" value="F:D-glucose binding"/>
    <property type="evidence" value="ECO:0007669"/>
    <property type="project" value="InterPro"/>
</dbReference>